<dbReference type="EMBL" id="LQZP01000085">
    <property type="protein sequence ID" value="KXT92697.1"/>
    <property type="molecule type" value="Genomic_DNA"/>
</dbReference>
<gene>
    <name evidence="1" type="ORF">SORDD21_00330</name>
</gene>
<reference evidence="1 2" key="1">
    <citation type="submission" date="2016-01" db="EMBL/GenBank/DDBJ databases">
        <title>Highly variable Streptococcus oralis are common among viridans streptococci isolated from primates.</title>
        <authorList>
            <person name="Denapaite D."/>
            <person name="Rieger M."/>
            <person name="Koendgen S."/>
            <person name="Brueckner R."/>
            <person name="Ochigava I."/>
            <person name="Kappeler P."/>
            <person name="Maetz-Rensing K."/>
            <person name="Leendertz F."/>
            <person name="Hakenbeck R."/>
        </authorList>
    </citation>
    <scope>NUCLEOTIDE SEQUENCE [LARGE SCALE GENOMIC DNA]</scope>
    <source>
        <strain evidence="1 2">DD21</strain>
    </source>
</reference>
<dbReference type="AlphaFoldDB" id="A0A139PQV9"/>
<protein>
    <submittedName>
        <fullName evidence="1">Uncharacterized protein</fullName>
    </submittedName>
</protein>
<name>A0A139PQV9_STROR</name>
<evidence type="ECO:0000313" key="2">
    <source>
        <dbReference type="Proteomes" id="UP000070053"/>
    </source>
</evidence>
<proteinExistence type="predicted"/>
<comment type="caution">
    <text evidence="1">The sequence shown here is derived from an EMBL/GenBank/DDBJ whole genome shotgun (WGS) entry which is preliminary data.</text>
</comment>
<accession>A0A139PQV9</accession>
<organism evidence="1 2">
    <name type="scientific">Streptococcus oralis</name>
    <dbReference type="NCBI Taxonomy" id="1303"/>
    <lineage>
        <taxon>Bacteria</taxon>
        <taxon>Bacillati</taxon>
        <taxon>Bacillota</taxon>
        <taxon>Bacilli</taxon>
        <taxon>Lactobacillales</taxon>
        <taxon>Streptococcaceae</taxon>
        <taxon>Streptococcus</taxon>
    </lineage>
</organism>
<sequence>MVFAENLIQGIINRSKVRIHLLLEITRKKSKTLSCLNCWTCQDNTLDLPTFKGCHCQGDCKEGLPCPCRPNSKGHIMLFDTVHIKLLTQGFDTDRLPSIILDDFFFVKGDKLVNFIVFDHANRSDHIWRTDSHSTIHQNHQGLDNLTSFLTGSFFSQNLHNLRTGMNHHIKLFFHQTKMAFIGTKKMK</sequence>
<dbReference type="Proteomes" id="UP000070053">
    <property type="component" value="Unassembled WGS sequence"/>
</dbReference>
<evidence type="ECO:0000313" key="1">
    <source>
        <dbReference type="EMBL" id="KXT92697.1"/>
    </source>
</evidence>